<protein>
    <submittedName>
        <fullName evidence="1">Uncharacterized protein</fullName>
    </submittedName>
</protein>
<accession>A0A3P8EBA1</accession>
<dbReference type="AlphaFoldDB" id="A0A3P8EBA1"/>
<gene>
    <name evidence="1" type="ORF">SMRZ_LOCUS22077</name>
</gene>
<dbReference type="Proteomes" id="UP000277204">
    <property type="component" value="Unassembled WGS sequence"/>
</dbReference>
<reference evidence="1 2" key="1">
    <citation type="submission" date="2018-11" db="EMBL/GenBank/DDBJ databases">
        <authorList>
            <consortium name="Pathogen Informatics"/>
        </authorList>
    </citation>
    <scope>NUCLEOTIDE SEQUENCE [LARGE SCALE GENOMIC DNA]</scope>
    <source>
        <strain evidence="1 2">Zambia</strain>
    </source>
</reference>
<keyword evidence="2" id="KW-1185">Reference proteome</keyword>
<evidence type="ECO:0000313" key="1">
    <source>
        <dbReference type="EMBL" id="VDP41864.1"/>
    </source>
</evidence>
<sequence>MFLQDIGAHVHHWFGIRLKRRTFAFRPLIFVNNTPATTNDWFIRHSFLQDIGAHVHHWFGIRVFQLPYVESPCPPTRFKRRTFAFHPLNFVNNTPVTIRQRVGLPWQKLYTLGHVRVFREGERTLPTLGRTRAFMDNLRNFSHIVR</sequence>
<dbReference type="EMBL" id="UZAI01018985">
    <property type="protein sequence ID" value="VDP41864.1"/>
    <property type="molecule type" value="Genomic_DNA"/>
</dbReference>
<proteinExistence type="predicted"/>
<evidence type="ECO:0000313" key="2">
    <source>
        <dbReference type="Proteomes" id="UP000277204"/>
    </source>
</evidence>
<organism evidence="1 2">
    <name type="scientific">Schistosoma margrebowiei</name>
    <dbReference type="NCBI Taxonomy" id="48269"/>
    <lineage>
        <taxon>Eukaryota</taxon>
        <taxon>Metazoa</taxon>
        <taxon>Spiralia</taxon>
        <taxon>Lophotrochozoa</taxon>
        <taxon>Platyhelminthes</taxon>
        <taxon>Trematoda</taxon>
        <taxon>Digenea</taxon>
        <taxon>Strigeidida</taxon>
        <taxon>Schistosomatoidea</taxon>
        <taxon>Schistosomatidae</taxon>
        <taxon>Schistosoma</taxon>
    </lineage>
</organism>
<name>A0A3P8EBA1_9TREM</name>